<evidence type="ECO:0000313" key="6">
    <source>
        <dbReference type="EMBL" id="MCE8019057.1"/>
    </source>
</evidence>
<proteinExistence type="predicted"/>
<evidence type="ECO:0000256" key="4">
    <source>
        <dbReference type="ARBA" id="ARBA00023136"/>
    </source>
</evidence>
<protein>
    <submittedName>
        <fullName evidence="6">Translocation/assembly module TamB</fullName>
    </submittedName>
</protein>
<reference evidence="6 7" key="1">
    <citation type="journal article" date="2021" name="Front. Microbiol.">
        <title>Aerobic Denitrification and Heterotrophic Sulfur Oxidation in the Genus Halomonas Revealed by Six Novel Species Characterizations and Genome-Based Analysis.</title>
        <authorList>
            <person name="Wang L."/>
            <person name="Shao Z."/>
        </authorList>
    </citation>
    <scope>NUCLEOTIDE SEQUENCE [LARGE SCALE GENOMIC DNA]</scope>
    <source>
        <strain evidence="6 7">MCCC 1A11036</strain>
    </source>
</reference>
<dbReference type="InterPro" id="IPR007452">
    <property type="entry name" value="TamB_C"/>
</dbReference>
<comment type="caution">
    <text evidence="6">The sequence shown here is derived from an EMBL/GenBank/DDBJ whole genome shotgun (WGS) entry which is preliminary data.</text>
</comment>
<keyword evidence="7" id="KW-1185">Reference proteome</keyword>
<evidence type="ECO:0000313" key="7">
    <source>
        <dbReference type="Proteomes" id="UP001320122"/>
    </source>
</evidence>
<name>A0ABS9AAX3_9GAMM</name>
<comment type="subcellular location">
    <subcellularLocation>
        <location evidence="1">Membrane</location>
        <topology evidence="1">Single-pass membrane protein</topology>
    </subcellularLocation>
</comment>
<keyword evidence="3" id="KW-1133">Transmembrane helix</keyword>
<dbReference type="EMBL" id="JABFTT010000002">
    <property type="protein sequence ID" value="MCE8019057.1"/>
    <property type="molecule type" value="Genomic_DNA"/>
</dbReference>
<organism evidence="6 7">
    <name type="scientific">Billgrantia zhangzhouensis</name>
    <dbReference type="NCBI Taxonomy" id="2733481"/>
    <lineage>
        <taxon>Bacteria</taxon>
        <taxon>Pseudomonadati</taxon>
        <taxon>Pseudomonadota</taxon>
        <taxon>Gammaproteobacteria</taxon>
        <taxon>Oceanospirillales</taxon>
        <taxon>Halomonadaceae</taxon>
        <taxon>Billgrantia</taxon>
    </lineage>
</organism>
<sequence length="1321" mass="142489">MLLWVLLRLLIVFPLWLLGLALLLLGLALSPWGSGWLLQEGAKRGFYELGAVEGAPLDHLVLRELRLEAGPARIEADHLELAWADDCLLSGRLCLDTLRVEGARIRLSAGEADDTPPDPESGEPMQLRLPLPLEIRELSLDDVEVQLADGTRVGWESFTTGAVAEGDTARLLPTRLAGTRIWLPPSPGRQLVPRDDDAPLRAAAIDAAIAVDGVRATPDAARDESLPLAERPRLALPEVVLPLRVEVPELRIEDTRLEGAFEYAIDRLWLTLEGEGHDIALHSLEARSVDVDARLEAHVSLRDDYPLRARLESALWLPELMPELAGERVLLDLEGSLADLHVALDLSGPVEASLEARLDALDPTLPLEASLRSDFLRWPLPGAVPAEDEEPAEPWLVEDLSLEVRGSLLDYQVAATLRVEGPELPETGVALSGTGDLEHFVWQPLTVDQGEAGVVSEGRVEWAEALLVEARLRLDRVNPGQFVEGIDGELEGDIELSFAQHDEGWTLQLPQLAIDGELQELPLSLRARLAGDSDMRWQVETLDFRQGDNRILATGTVSEQAIDLAAEIELPALGSLHEELAGTLSGHIDAAGSLEAPRIDLDLTGDGLRFAENRLERLRLRGRVSGLDDPDMDLALDIAGIDAGGQRVEALALALQGRLSGHRLTLEASAGTGMPLSRAALALEGAMGSDRERYRGRLTPLEVDSEYGDLRLDDPMLFEADLSAGSARVQPFCLRRVQGGVVCLESPLVASVDQGQAALSLREVPMEMLEEWLPEEWRVSGATELQLAAQWSQGGNAWRAEVELLSELALAGLDAYGQPWELPPSRLSVDLQATPARADLALSLDISQAGDLDLTLGIEDPMGEGRMAGSLVLSQVRLDGYRTLVTGMETLEGQLNGEVQIAGTTQAPVLNGGLHLSGLRVVGYDMPLEVRDGELNVSLAGDQGQIQGFIAAEEGRLNVTGNASWPTPDDWRIAIDLEAREQPLLATLPAFGQLRVAPDLRVRIRPDLLQVRGDVRVPWARLEVGELPPSAVSPSPDEIIITQRDEERAQREAERRAAQVAAGEPGEDAAEALAAAGMEIDVRIELHLGPDMHLSAYGLESGLAGTLEVRQQNGPVQLFGDVSLVDGRFRAYGQDLLIREGEILFGGPADQPLLNFEAIRNPSITQDDVIAGLRVTGTPDAPELRVFSEPSMDEARALSYLLRGRPPGDGDADGALTSLLMGMALGQAGGTVGAIGEAFGISDLTLETAGAGDESQVVVAGQLSDDLRISYGVGVFSPIAELTLRYTLWRNLYLQAVSGAAQAVDLIYTFTRPGQPVILEP</sequence>
<keyword evidence="2" id="KW-0812">Transmembrane</keyword>
<evidence type="ECO:0000259" key="5">
    <source>
        <dbReference type="Pfam" id="PF04357"/>
    </source>
</evidence>
<evidence type="ECO:0000256" key="1">
    <source>
        <dbReference type="ARBA" id="ARBA00004167"/>
    </source>
</evidence>
<gene>
    <name evidence="6" type="ORF">HOP51_02825</name>
</gene>
<accession>A0ABS9AAX3</accession>
<feature type="domain" description="Translocation and assembly module TamB C-terminal" evidence="5">
    <location>
        <begin position="951"/>
        <end position="1310"/>
    </location>
</feature>
<dbReference type="PANTHER" id="PTHR36985">
    <property type="entry name" value="TRANSLOCATION AND ASSEMBLY MODULE SUBUNIT TAMB"/>
    <property type="match status" value="1"/>
</dbReference>
<dbReference type="RefSeq" id="WP_234272431.1">
    <property type="nucleotide sequence ID" value="NZ_JABFTT010000002.1"/>
</dbReference>
<dbReference type="Pfam" id="PF04357">
    <property type="entry name" value="TamB"/>
    <property type="match status" value="1"/>
</dbReference>
<dbReference type="Proteomes" id="UP001320122">
    <property type="component" value="Unassembled WGS sequence"/>
</dbReference>
<evidence type="ECO:0000256" key="2">
    <source>
        <dbReference type="ARBA" id="ARBA00022692"/>
    </source>
</evidence>
<keyword evidence="4" id="KW-0472">Membrane</keyword>
<evidence type="ECO:0000256" key="3">
    <source>
        <dbReference type="ARBA" id="ARBA00022989"/>
    </source>
</evidence>
<dbReference type="PANTHER" id="PTHR36985:SF1">
    <property type="entry name" value="TRANSLOCATION AND ASSEMBLY MODULE SUBUNIT TAMB"/>
    <property type="match status" value="1"/>
</dbReference>